<dbReference type="KEGG" id="cfi:Celf_1353"/>
<name>F4H508_CELFA</name>
<dbReference type="InterPro" id="IPR036390">
    <property type="entry name" value="WH_DNA-bd_sf"/>
</dbReference>
<dbReference type="EMBL" id="CP002666">
    <property type="protein sequence ID" value="AEE45488.1"/>
    <property type="molecule type" value="Genomic_DNA"/>
</dbReference>
<accession>F4H508</accession>
<evidence type="ECO:0000259" key="1">
    <source>
        <dbReference type="Pfam" id="PF03551"/>
    </source>
</evidence>
<dbReference type="AlphaFoldDB" id="F4H508"/>
<dbReference type="Pfam" id="PF03551">
    <property type="entry name" value="PadR"/>
    <property type="match status" value="1"/>
</dbReference>
<feature type="domain" description="Transcription regulator PadR N-terminal" evidence="1">
    <location>
        <begin position="19"/>
        <end position="91"/>
    </location>
</feature>
<dbReference type="InterPro" id="IPR036388">
    <property type="entry name" value="WH-like_DNA-bd_sf"/>
</dbReference>
<dbReference type="PANTHER" id="PTHR33169:SF14">
    <property type="entry name" value="TRANSCRIPTIONAL REGULATOR RV3488"/>
    <property type="match status" value="1"/>
</dbReference>
<dbReference type="InterPro" id="IPR052509">
    <property type="entry name" value="Metal_resp_DNA-bind_regulator"/>
</dbReference>
<dbReference type="Gene3D" id="1.10.10.10">
    <property type="entry name" value="Winged helix-like DNA-binding domain superfamily/Winged helix DNA-binding domain"/>
    <property type="match status" value="1"/>
</dbReference>
<gene>
    <name evidence="2" type="ordered locus">Celf_1353</name>
</gene>
<reference evidence="2 3" key="1">
    <citation type="submission" date="2011-04" db="EMBL/GenBank/DDBJ databases">
        <title>Complete sequence of Cellulomonas fimi ATCC 484.</title>
        <authorList>
            <consortium name="US DOE Joint Genome Institute"/>
            <person name="Lucas S."/>
            <person name="Han J."/>
            <person name="Lapidus A."/>
            <person name="Cheng J.-F."/>
            <person name="Goodwin L."/>
            <person name="Pitluck S."/>
            <person name="Peters L."/>
            <person name="Chertkov O."/>
            <person name="Detter J.C."/>
            <person name="Han C."/>
            <person name="Tapia R."/>
            <person name="Land M."/>
            <person name="Hauser L."/>
            <person name="Kyrpides N."/>
            <person name="Ivanova N."/>
            <person name="Ovchinnikova G."/>
            <person name="Pagani I."/>
            <person name="Mead D."/>
            <person name="Brumm P."/>
            <person name="Woyke T."/>
        </authorList>
    </citation>
    <scope>NUCLEOTIDE SEQUENCE [LARGE SCALE GENOMIC DNA]</scope>
    <source>
        <strain evidence="3">ATCC 484 / DSM 20113 / JCM 1341 / NBRC 15513 / NCIMB 8980 / NCTC 7547</strain>
    </source>
</reference>
<organism evidence="2 3">
    <name type="scientific">Cellulomonas fimi (strain ATCC 484 / DSM 20113 / JCM 1341 / CCUG 24087 / LMG 16345 / NBRC 15513 / NCIMB 8980 / NCTC 7547 / NRS-133)</name>
    <dbReference type="NCBI Taxonomy" id="590998"/>
    <lineage>
        <taxon>Bacteria</taxon>
        <taxon>Bacillati</taxon>
        <taxon>Actinomycetota</taxon>
        <taxon>Actinomycetes</taxon>
        <taxon>Micrococcales</taxon>
        <taxon>Cellulomonadaceae</taxon>
        <taxon>Cellulomonas</taxon>
    </lineage>
</organism>
<sequence length="121" mass="12903">MTTTPWPGEWLRGVLDLCVLAVLAEGETYGYALAARLDALGLGTIKGGTLYPLLARLEQAGHVTTRWEPGDGGPGRKYFALTGPGRTALAERAHAWRTFATLTVDLTAAATGRAPRKEARP</sequence>
<dbReference type="STRING" id="590998.Celf_1353"/>
<evidence type="ECO:0000313" key="2">
    <source>
        <dbReference type="EMBL" id="AEE45488.1"/>
    </source>
</evidence>
<proteinExistence type="predicted"/>
<keyword evidence="3" id="KW-1185">Reference proteome</keyword>
<dbReference type="RefSeq" id="WP_013770514.1">
    <property type="nucleotide sequence ID" value="NC_015514.1"/>
</dbReference>
<evidence type="ECO:0000313" key="3">
    <source>
        <dbReference type="Proteomes" id="UP000008460"/>
    </source>
</evidence>
<dbReference type="PANTHER" id="PTHR33169">
    <property type="entry name" value="PADR-FAMILY TRANSCRIPTIONAL REGULATOR"/>
    <property type="match status" value="1"/>
</dbReference>
<protein>
    <submittedName>
        <fullName evidence="2">Transcriptional regulator, PadR-like family</fullName>
    </submittedName>
</protein>
<dbReference type="Proteomes" id="UP000008460">
    <property type="component" value="Chromosome"/>
</dbReference>
<dbReference type="InterPro" id="IPR005149">
    <property type="entry name" value="Tscrpt_reg_PadR_N"/>
</dbReference>
<dbReference type="SUPFAM" id="SSF46785">
    <property type="entry name" value="Winged helix' DNA-binding domain"/>
    <property type="match status" value="1"/>
</dbReference>
<dbReference type="eggNOG" id="COG1695">
    <property type="taxonomic scope" value="Bacteria"/>
</dbReference>
<dbReference type="HOGENOM" id="CLU_063440_3_1_11"/>